<gene>
    <name evidence="2" type="ORF">NDU88_001475</name>
</gene>
<dbReference type="AlphaFoldDB" id="A0AAV7SZA8"/>
<evidence type="ECO:0000256" key="1">
    <source>
        <dbReference type="SAM" id="MobiDB-lite"/>
    </source>
</evidence>
<feature type="region of interest" description="Disordered" evidence="1">
    <location>
        <begin position="36"/>
        <end position="109"/>
    </location>
</feature>
<proteinExistence type="predicted"/>
<reference evidence="2" key="1">
    <citation type="journal article" date="2022" name="bioRxiv">
        <title>Sequencing and chromosome-scale assembly of the giantPleurodeles waltlgenome.</title>
        <authorList>
            <person name="Brown T."/>
            <person name="Elewa A."/>
            <person name="Iarovenko S."/>
            <person name="Subramanian E."/>
            <person name="Araus A.J."/>
            <person name="Petzold A."/>
            <person name="Susuki M."/>
            <person name="Suzuki K.-i.T."/>
            <person name="Hayashi T."/>
            <person name="Toyoda A."/>
            <person name="Oliveira C."/>
            <person name="Osipova E."/>
            <person name="Leigh N.D."/>
            <person name="Simon A."/>
            <person name="Yun M.H."/>
        </authorList>
    </citation>
    <scope>NUCLEOTIDE SEQUENCE</scope>
    <source>
        <strain evidence="2">20211129_DDA</strain>
        <tissue evidence="2">Liver</tissue>
    </source>
</reference>
<name>A0AAV7SZA8_PLEWA</name>
<sequence length="156" mass="16819">MVRSSPLIASPLAAAFAPFAALLRCSPRLLFTSQQTSGAHGHFRPPGPHHLPSTLSPVEAPLSSPPPWALPAAECRTAPAHRSRPQGHLPGPQSSWLEGRSGSLSAAGSSRQPLLHRWTQYRSVGPPDLVITVLLPRCRINVGFPRVTGWRQPESR</sequence>
<accession>A0AAV7SZA8</accession>
<evidence type="ECO:0008006" key="4">
    <source>
        <dbReference type="Google" id="ProtNLM"/>
    </source>
</evidence>
<evidence type="ECO:0000313" key="2">
    <source>
        <dbReference type="EMBL" id="KAJ1169582.1"/>
    </source>
</evidence>
<dbReference type="Proteomes" id="UP001066276">
    <property type="component" value="Chromosome 4_1"/>
</dbReference>
<keyword evidence="3" id="KW-1185">Reference proteome</keyword>
<comment type="caution">
    <text evidence="2">The sequence shown here is derived from an EMBL/GenBank/DDBJ whole genome shotgun (WGS) entry which is preliminary data.</text>
</comment>
<evidence type="ECO:0000313" key="3">
    <source>
        <dbReference type="Proteomes" id="UP001066276"/>
    </source>
</evidence>
<protein>
    <recommendedName>
        <fullName evidence="4">Secreted protein</fullName>
    </recommendedName>
</protein>
<feature type="compositionally biased region" description="Low complexity" evidence="1">
    <location>
        <begin position="99"/>
        <end position="109"/>
    </location>
</feature>
<dbReference type="EMBL" id="JANPWB010000007">
    <property type="protein sequence ID" value="KAJ1169582.1"/>
    <property type="molecule type" value="Genomic_DNA"/>
</dbReference>
<organism evidence="2 3">
    <name type="scientific">Pleurodeles waltl</name>
    <name type="common">Iberian ribbed newt</name>
    <dbReference type="NCBI Taxonomy" id="8319"/>
    <lineage>
        <taxon>Eukaryota</taxon>
        <taxon>Metazoa</taxon>
        <taxon>Chordata</taxon>
        <taxon>Craniata</taxon>
        <taxon>Vertebrata</taxon>
        <taxon>Euteleostomi</taxon>
        <taxon>Amphibia</taxon>
        <taxon>Batrachia</taxon>
        <taxon>Caudata</taxon>
        <taxon>Salamandroidea</taxon>
        <taxon>Salamandridae</taxon>
        <taxon>Pleurodelinae</taxon>
        <taxon>Pleurodeles</taxon>
    </lineage>
</organism>